<dbReference type="Gene3D" id="1.10.10.10">
    <property type="entry name" value="Winged helix-like DNA-binding domain superfamily/Winged helix DNA-binding domain"/>
    <property type="match status" value="1"/>
</dbReference>
<dbReference type="Pfam" id="PF02082">
    <property type="entry name" value="Rrf2"/>
    <property type="match status" value="1"/>
</dbReference>
<dbReference type="AlphaFoldDB" id="A0A2C8FC05"/>
<accession>A0A2C8FC05</accession>
<dbReference type="Proteomes" id="UP000219215">
    <property type="component" value="Chromosome DPRO"/>
</dbReference>
<dbReference type="GO" id="GO:0005829">
    <property type="term" value="C:cytosol"/>
    <property type="evidence" value="ECO:0007669"/>
    <property type="project" value="TreeGrafter"/>
</dbReference>
<dbReference type="PROSITE" id="PS51197">
    <property type="entry name" value="HTH_RRF2_2"/>
    <property type="match status" value="1"/>
</dbReference>
<dbReference type="RefSeq" id="WP_097012924.1">
    <property type="nucleotide sequence ID" value="NZ_LT907975.1"/>
</dbReference>
<name>A0A2C8FC05_9BACT</name>
<evidence type="ECO:0000256" key="1">
    <source>
        <dbReference type="ARBA" id="ARBA00023125"/>
    </source>
</evidence>
<gene>
    <name evidence="2" type="ORF">DPRO_3246</name>
</gene>
<dbReference type="InterPro" id="IPR036390">
    <property type="entry name" value="WH_DNA-bd_sf"/>
</dbReference>
<dbReference type="OrthoDB" id="9800519at2"/>
<dbReference type="SUPFAM" id="SSF46785">
    <property type="entry name" value="Winged helix' DNA-binding domain"/>
    <property type="match status" value="1"/>
</dbReference>
<evidence type="ECO:0000313" key="3">
    <source>
        <dbReference type="Proteomes" id="UP000219215"/>
    </source>
</evidence>
<dbReference type="KEGG" id="pprf:DPRO_3246"/>
<sequence length="141" mass="15589">MKLSARSRYATRLLLDLALRETDSPQRTTILSESTGITVQFIEQILRPLKKAELITSVRGAAGGHILNQDPAKITVGEIVRIMEGGISLTDCVTDDGLCKRSPICLTRKVWQRASRVLEQELDSITLADLMKDPDGIKLDD</sequence>
<dbReference type="PANTHER" id="PTHR33221">
    <property type="entry name" value="WINGED HELIX-TURN-HELIX TRANSCRIPTIONAL REGULATOR, RRF2 FAMILY"/>
    <property type="match status" value="1"/>
</dbReference>
<dbReference type="InterPro" id="IPR036388">
    <property type="entry name" value="WH-like_DNA-bd_sf"/>
</dbReference>
<dbReference type="InterPro" id="IPR000944">
    <property type="entry name" value="Tscrpt_reg_Rrf2"/>
</dbReference>
<keyword evidence="3" id="KW-1185">Reference proteome</keyword>
<evidence type="ECO:0000313" key="2">
    <source>
        <dbReference type="EMBL" id="SOB60158.1"/>
    </source>
</evidence>
<dbReference type="EMBL" id="LT907975">
    <property type="protein sequence ID" value="SOB60158.1"/>
    <property type="molecule type" value="Genomic_DNA"/>
</dbReference>
<proteinExistence type="predicted"/>
<keyword evidence="1" id="KW-0238">DNA-binding</keyword>
<reference evidence="3" key="1">
    <citation type="submission" date="2017-09" db="EMBL/GenBank/DDBJ databases">
        <authorList>
            <person name="Regsiter A."/>
            <person name="William W."/>
        </authorList>
    </citation>
    <scope>NUCLEOTIDE SEQUENCE [LARGE SCALE GENOMIC DNA]</scope>
    <source>
        <strain evidence="3">500-1</strain>
    </source>
</reference>
<dbReference type="GO" id="GO:0003700">
    <property type="term" value="F:DNA-binding transcription factor activity"/>
    <property type="evidence" value="ECO:0007669"/>
    <property type="project" value="TreeGrafter"/>
</dbReference>
<dbReference type="PANTHER" id="PTHR33221:SF5">
    <property type="entry name" value="HTH-TYPE TRANSCRIPTIONAL REGULATOR ISCR"/>
    <property type="match status" value="1"/>
</dbReference>
<dbReference type="NCBIfam" id="TIGR00738">
    <property type="entry name" value="rrf2_super"/>
    <property type="match status" value="1"/>
</dbReference>
<organism evidence="2 3">
    <name type="scientific">Pseudodesulfovibrio profundus</name>
    <dbReference type="NCBI Taxonomy" id="57320"/>
    <lineage>
        <taxon>Bacteria</taxon>
        <taxon>Pseudomonadati</taxon>
        <taxon>Thermodesulfobacteriota</taxon>
        <taxon>Desulfovibrionia</taxon>
        <taxon>Desulfovibrionales</taxon>
        <taxon>Desulfovibrionaceae</taxon>
    </lineage>
</organism>
<protein>
    <submittedName>
        <fullName evidence="2">Transcriptional regulator, BadM/Rrf2 family</fullName>
    </submittedName>
</protein>
<dbReference type="GO" id="GO:0003677">
    <property type="term" value="F:DNA binding"/>
    <property type="evidence" value="ECO:0007669"/>
    <property type="project" value="UniProtKB-KW"/>
</dbReference>